<evidence type="ECO:0000256" key="8">
    <source>
        <dbReference type="RuleBase" id="RU365088"/>
    </source>
</evidence>
<feature type="transmembrane region" description="Helical" evidence="8">
    <location>
        <begin position="165"/>
        <end position="187"/>
    </location>
</feature>
<feature type="transmembrane region" description="Helical" evidence="8">
    <location>
        <begin position="216"/>
        <end position="240"/>
    </location>
</feature>
<evidence type="ECO:0000256" key="3">
    <source>
        <dbReference type="ARBA" id="ARBA00022448"/>
    </source>
</evidence>
<comment type="subcellular location">
    <subcellularLocation>
        <location evidence="8">Cell inner membrane</location>
        <topology evidence="8">Multi-pass membrane protein</topology>
    </subcellularLocation>
    <subcellularLocation>
        <location evidence="1">Cell membrane</location>
        <topology evidence="1">Multi-pass membrane protein</topology>
    </subcellularLocation>
</comment>
<dbReference type="Proteomes" id="UP000241771">
    <property type="component" value="Unassembled WGS sequence"/>
</dbReference>
<sequence>MNTTNNPQTGTRLVALMVTLVLFSPLAIDIYLPAMPAMADAFAVDSTRVQDTITWFMFSLGLGQLLAGPLADRFGRRPIALGGITIYALSAALAYTAETLDLLLVARFLQGFGACATSVAAFAAVRDSFGPERSGRMISYLNGAICFIPALAPLLGTWLTHQFGWRANFSFMAGFALVAGLFVMTCFRETHPQDTDVQGSMISLSRYMSVLREPTFLFHATLCMLAMAVILAYVTSAPMWLMVELGQDMNQFTVWFGINAALNILACMVAPKYIDRFGSRKTLSTGLIILLVAGVTMMLLGHIAQAWAFMVPIFMSSFGFAFVLGSAACKALAPFGDRAGTAAALLGLFQMSGAGLMVSLTQRLGLNPPSLMTLQMLLLLPGILILWSKYGLRWHAPAAAN</sequence>
<dbReference type="InterPro" id="IPR050189">
    <property type="entry name" value="MFS_Efflux_Transporters"/>
</dbReference>
<dbReference type="InterPro" id="IPR011701">
    <property type="entry name" value="MFS"/>
</dbReference>
<evidence type="ECO:0000256" key="2">
    <source>
        <dbReference type="ARBA" id="ARBA00006236"/>
    </source>
</evidence>
<feature type="domain" description="Major facilitator superfamily (MFS) profile" evidence="9">
    <location>
        <begin position="13"/>
        <end position="393"/>
    </location>
</feature>
<feature type="transmembrane region" description="Helical" evidence="8">
    <location>
        <begin position="103"/>
        <end position="125"/>
    </location>
</feature>
<organism evidence="10 11">
    <name type="scientific">Photobacterium sanctipauli</name>
    <dbReference type="NCBI Taxonomy" id="1342794"/>
    <lineage>
        <taxon>Bacteria</taxon>
        <taxon>Pseudomonadati</taxon>
        <taxon>Pseudomonadota</taxon>
        <taxon>Gammaproteobacteria</taxon>
        <taxon>Vibrionales</taxon>
        <taxon>Vibrionaceae</taxon>
        <taxon>Photobacterium</taxon>
    </lineage>
</organism>
<feature type="transmembrane region" description="Helical" evidence="8">
    <location>
        <begin position="137"/>
        <end position="159"/>
    </location>
</feature>
<evidence type="ECO:0000256" key="1">
    <source>
        <dbReference type="ARBA" id="ARBA00004651"/>
    </source>
</evidence>
<feature type="transmembrane region" description="Helical" evidence="8">
    <location>
        <begin position="282"/>
        <end position="300"/>
    </location>
</feature>
<dbReference type="PROSITE" id="PS00216">
    <property type="entry name" value="SUGAR_TRANSPORT_1"/>
    <property type="match status" value="1"/>
</dbReference>
<keyword evidence="6 8" id="KW-1133">Transmembrane helix</keyword>
<dbReference type="AlphaFoldDB" id="A0A2T3NSW9"/>
<dbReference type="NCBIfam" id="TIGR00710">
    <property type="entry name" value="efflux_Bcr_CflA"/>
    <property type="match status" value="1"/>
</dbReference>
<dbReference type="PROSITE" id="PS50850">
    <property type="entry name" value="MFS"/>
    <property type="match status" value="1"/>
</dbReference>
<evidence type="ECO:0000256" key="7">
    <source>
        <dbReference type="ARBA" id="ARBA00023136"/>
    </source>
</evidence>
<feature type="transmembrane region" description="Helical" evidence="8">
    <location>
        <begin position="12"/>
        <end position="32"/>
    </location>
</feature>
<feature type="transmembrane region" description="Helical" evidence="8">
    <location>
        <begin position="52"/>
        <end position="71"/>
    </location>
</feature>
<feature type="transmembrane region" description="Helical" evidence="8">
    <location>
        <begin position="339"/>
        <end position="358"/>
    </location>
</feature>
<dbReference type="EMBL" id="PYMA01000007">
    <property type="protein sequence ID" value="PSW19384.1"/>
    <property type="molecule type" value="Genomic_DNA"/>
</dbReference>
<proteinExistence type="inferred from homology"/>
<dbReference type="GO" id="GO:0042910">
    <property type="term" value="F:xenobiotic transmembrane transporter activity"/>
    <property type="evidence" value="ECO:0007669"/>
    <property type="project" value="InterPro"/>
</dbReference>
<dbReference type="Pfam" id="PF07690">
    <property type="entry name" value="MFS_1"/>
    <property type="match status" value="1"/>
</dbReference>
<feature type="transmembrane region" description="Helical" evidence="8">
    <location>
        <begin position="78"/>
        <end position="97"/>
    </location>
</feature>
<dbReference type="InterPro" id="IPR020846">
    <property type="entry name" value="MFS_dom"/>
</dbReference>
<feature type="transmembrane region" description="Helical" evidence="8">
    <location>
        <begin position="370"/>
        <end position="387"/>
    </location>
</feature>
<keyword evidence="11" id="KW-1185">Reference proteome</keyword>
<protein>
    <recommendedName>
        <fullName evidence="8">Bcr/CflA family efflux transporter</fullName>
    </recommendedName>
</protein>
<keyword evidence="8" id="KW-0997">Cell inner membrane</keyword>
<dbReference type="InterPro" id="IPR004812">
    <property type="entry name" value="Efflux_drug-R_Bcr/CmlA"/>
</dbReference>
<comment type="similarity">
    <text evidence="2 8">Belongs to the major facilitator superfamily. Bcr/CmlA family.</text>
</comment>
<evidence type="ECO:0000256" key="4">
    <source>
        <dbReference type="ARBA" id="ARBA00022475"/>
    </source>
</evidence>
<dbReference type="OrthoDB" id="9814303at2"/>
<dbReference type="CDD" id="cd17320">
    <property type="entry name" value="MFS_MdfA_MDR_like"/>
    <property type="match status" value="1"/>
</dbReference>
<keyword evidence="3 8" id="KW-0813">Transport</keyword>
<evidence type="ECO:0000256" key="6">
    <source>
        <dbReference type="ARBA" id="ARBA00022989"/>
    </source>
</evidence>
<accession>A0A2T3NSW9</accession>
<feature type="transmembrane region" description="Helical" evidence="8">
    <location>
        <begin position="306"/>
        <end position="327"/>
    </location>
</feature>
<feature type="transmembrane region" description="Helical" evidence="8">
    <location>
        <begin position="252"/>
        <end position="270"/>
    </location>
</feature>
<reference evidence="10 11" key="1">
    <citation type="submission" date="2018-01" db="EMBL/GenBank/DDBJ databases">
        <title>Whole genome sequencing of Histamine producing bacteria.</title>
        <authorList>
            <person name="Butler K."/>
        </authorList>
    </citation>
    <scope>NUCLEOTIDE SEQUENCE [LARGE SCALE GENOMIC DNA]</scope>
    <source>
        <strain evidence="10 11">DSM 100436</strain>
    </source>
</reference>
<keyword evidence="7 8" id="KW-0472">Membrane</keyword>
<name>A0A2T3NSW9_9GAMM</name>
<comment type="caution">
    <text evidence="10">The sequence shown here is derived from an EMBL/GenBank/DDBJ whole genome shotgun (WGS) entry which is preliminary data.</text>
</comment>
<keyword evidence="5 8" id="KW-0812">Transmembrane</keyword>
<dbReference type="GO" id="GO:0005886">
    <property type="term" value="C:plasma membrane"/>
    <property type="evidence" value="ECO:0007669"/>
    <property type="project" value="UniProtKB-SubCell"/>
</dbReference>
<evidence type="ECO:0000256" key="5">
    <source>
        <dbReference type="ARBA" id="ARBA00022692"/>
    </source>
</evidence>
<dbReference type="InterPro" id="IPR005829">
    <property type="entry name" value="Sugar_transporter_CS"/>
</dbReference>
<evidence type="ECO:0000259" key="9">
    <source>
        <dbReference type="PROSITE" id="PS50850"/>
    </source>
</evidence>
<dbReference type="SUPFAM" id="SSF103473">
    <property type="entry name" value="MFS general substrate transporter"/>
    <property type="match status" value="1"/>
</dbReference>
<dbReference type="PANTHER" id="PTHR43124:SF3">
    <property type="entry name" value="CHLORAMPHENICOL EFFLUX PUMP RV0191"/>
    <property type="match status" value="1"/>
</dbReference>
<evidence type="ECO:0000313" key="11">
    <source>
        <dbReference type="Proteomes" id="UP000241771"/>
    </source>
</evidence>
<dbReference type="Gene3D" id="1.20.1720.10">
    <property type="entry name" value="Multidrug resistance protein D"/>
    <property type="match status" value="1"/>
</dbReference>
<gene>
    <name evidence="10" type="ORF">C9I98_13540</name>
</gene>
<evidence type="ECO:0000313" key="10">
    <source>
        <dbReference type="EMBL" id="PSW19384.1"/>
    </source>
</evidence>
<dbReference type="RefSeq" id="WP_036825168.1">
    <property type="nucleotide sequence ID" value="NZ_JGVO01000613.1"/>
</dbReference>
<keyword evidence="4" id="KW-1003">Cell membrane</keyword>
<dbReference type="GO" id="GO:1990961">
    <property type="term" value="P:xenobiotic detoxification by transmembrane export across the plasma membrane"/>
    <property type="evidence" value="ECO:0007669"/>
    <property type="project" value="InterPro"/>
</dbReference>
<dbReference type="PANTHER" id="PTHR43124">
    <property type="entry name" value="PURINE EFFLUX PUMP PBUE"/>
    <property type="match status" value="1"/>
</dbReference>
<dbReference type="InterPro" id="IPR036259">
    <property type="entry name" value="MFS_trans_sf"/>
</dbReference>